<keyword evidence="2" id="KW-1185">Reference proteome</keyword>
<organism evidence="1 2">
    <name type="scientific">Peronosclerospora sorghi</name>
    <dbReference type="NCBI Taxonomy" id="230839"/>
    <lineage>
        <taxon>Eukaryota</taxon>
        <taxon>Sar</taxon>
        <taxon>Stramenopiles</taxon>
        <taxon>Oomycota</taxon>
        <taxon>Peronosporomycetes</taxon>
        <taxon>Peronosporales</taxon>
        <taxon>Peronosporaceae</taxon>
        <taxon>Peronosclerospora</taxon>
    </lineage>
</organism>
<evidence type="ECO:0000313" key="1">
    <source>
        <dbReference type="EMBL" id="KAI9913885.1"/>
    </source>
</evidence>
<gene>
    <name evidence="1" type="ORF">PsorP6_006463</name>
</gene>
<dbReference type="Proteomes" id="UP001163321">
    <property type="component" value="Chromosome 4"/>
</dbReference>
<protein>
    <submittedName>
        <fullName evidence="1">Uncharacterized protein</fullName>
    </submittedName>
</protein>
<name>A0ACC0W4V3_9STRA</name>
<sequence>MIHTAHVGVGSVPILISPVASFCARSVGLPTHCQNHELYAVKNVTYVLITFWFGCFCGFSGQPLILDVVCQSFYVLYTSVTLTYLLSVRPSFRTCMNLVRKMCYWHAVLLWPWILNSVWHSIVIFFVSSWALEVFGLSTHDQPVIATNSGKSGGLTTLGFVVFTNLVVVVNLKLFLETFMLTWHFLLAIAVSILLWFAVGFPFRNQMLDFHKLLAKWNT</sequence>
<accession>A0ACC0W4V3</accession>
<comment type="caution">
    <text evidence="1">The sequence shown here is derived from an EMBL/GenBank/DDBJ whole genome shotgun (WGS) entry which is preliminary data.</text>
</comment>
<dbReference type="EMBL" id="CM047583">
    <property type="protein sequence ID" value="KAI9913885.1"/>
    <property type="molecule type" value="Genomic_DNA"/>
</dbReference>
<reference evidence="1 2" key="1">
    <citation type="journal article" date="2022" name="bioRxiv">
        <title>The genome of the oomycete Peronosclerospora sorghi, a cosmopolitan pathogen of maize and sorghum, is inflated with dispersed pseudogenes.</title>
        <authorList>
            <person name="Fletcher K."/>
            <person name="Martin F."/>
            <person name="Isakeit T."/>
            <person name="Cavanaugh K."/>
            <person name="Magill C."/>
            <person name="Michelmore R."/>
        </authorList>
    </citation>
    <scope>NUCLEOTIDE SEQUENCE [LARGE SCALE GENOMIC DNA]</scope>
    <source>
        <strain evidence="1">P6</strain>
    </source>
</reference>
<evidence type="ECO:0000313" key="2">
    <source>
        <dbReference type="Proteomes" id="UP001163321"/>
    </source>
</evidence>
<proteinExistence type="predicted"/>